<keyword evidence="1" id="KW-0732">Signal</keyword>
<sequence>MRSLYAFLVSVPVVLALSGLSPAGAEERTWIFSGAELKQGIEGKLAPEVSDPEMRRLVSVAKSSAYIAGVADLTSGSDWCGAGAVAPHELTDRIYTYLGDLPAEKLDEQAATLVREALKVSFPCEQKSN</sequence>
<dbReference type="AlphaFoldDB" id="A0A1S7REP9"/>
<feature type="chain" id="PRO_5012706960" description="Rap1a immunity protein domain-containing protein" evidence="1">
    <location>
        <begin position="26"/>
        <end position="129"/>
    </location>
</feature>
<evidence type="ECO:0000256" key="1">
    <source>
        <dbReference type="SAM" id="SignalP"/>
    </source>
</evidence>
<evidence type="ECO:0000259" key="2">
    <source>
        <dbReference type="Pfam" id="PF18602"/>
    </source>
</evidence>
<accession>A0A1S7REP9</accession>
<protein>
    <recommendedName>
        <fullName evidence="2">Rap1a immunity protein domain-containing protein</fullName>
    </recommendedName>
</protein>
<feature type="domain" description="Rap1a immunity protein" evidence="2">
    <location>
        <begin position="57"/>
        <end position="124"/>
    </location>
</feature>
<dbReference type="Pfam" id="PF18602">
    <property type="entry name" value="Rap1a"/>
    <property type="match status" value="1"/>
</dbReference>
<dbReference type="Gene3D" id="1.10.890.40">
    <property type="match status" value="1"/>
</dbReference>
<dbReference type="Proteomes" id="UP000191987">
    <property type="component" value="Unassembled WGS sequence"/>
</dbReference>
<dbReference type="RefSeq" id="WP_080820406.1">
    <property type="nucleotide sequence ID" value="NZ_LT009749.1"/>
</dbReference>
<proteinExistence type="predicted"/>
<name>A0A1S7REP9_9HYPH</name>
<evidence type="ECO:0000313" key="3">
    <source>
        <dbReference type="EMBL" id="CUX51454.1"/>
    </source>
</evidence>
<dbReference type="EMBL" id="FBWG01000033">
    <property type="protein sequence ID" value="CUX51454.1"/>
    <property type="molecule type" value="Genomic_DNA"/>
</dbReference>
<organism evidence="3 4">
    <name type="scientific">Agrobacterium deltaense Zutra 3/1</name>
    <dbReference type="NCBI Taxonomy" id="1183427"/>
    <lineage>
        <taxon>Bacteria</taxon>
        <taxon>Pseudomonadati</taxon>
        <taxon>Pseudomonadota</taxon>
        <taxon>Alphaproteobacteria</taxon>
        <taxon>Hyphomicrobiales</taxon>
        <taxon>Rhizobiaceae</taxon>
        <taxon>Rhizobium/Agrobacterium group</taxon>
        <taxon>Agrobacterium</taxon>
    </lineage>
</organism>
<gene>
    <name evidence="3" type="ORF">AGR7C_Lc150045</name>
</gene>
<dbReference type="InterPro" id="IPR041238">
    <property type="entry name" value="Rap1a"/>
</dbReference>
<evidence type="ECO:0000313" key="4">
    <source>
        <dbReference type="Proteomes" id="UP000191987"/>
    </source>
</evidence>
<feature type="signal peptide" evidence="1">
    <location>
        <begin position="1"/>
        <end position="25"/>
    </location>
</feature>
<reference evidence="3 4" key="1">
    <citation type="submission" date="2016-01" db="EMBL/GenBank/DDBJ databases">
        <authorList>
            <person name="Oliw E.H."/>
        </authorList>
    </citation>
    <scope>NUCLEOTIDE SEQUENCE [LARGE SCALE GENOMIC DNA]</scope>
    <source>
        <strain evidence="3 4">Zutra 3-1</strain>
    </source>
</reference>